<keyword evidence="2 6" id="KW-0812">Transmembrane</keyword>
<protein>
    <recommendedName>
        <fullName evidence="7">Fatty acid hydroxylase domain-containing protein</fullName>
    </recommendedName>
</protein>
<keyword evidence="3 6" id="KW-1133">Transmembrane helix</keyword>
<dbReference type="EMBL" id="JAPEUV010000159">
    <property type="protein sequence ID" value="KAJ4331198.1"/>
    <property type="molecule type" value="Genomic_DNA"/>
</dbReference>
<comment type="caution">
    <text evidence="8">The sequence shown here is derived from an EMBL/GenBank/DDBJ whole genome shotgun (WGS) entry which is preliminary data.</text>
</comment>
<gene>
    <name evidence="8" type="ORF">N0V87_009375</name>
</gene>
<evidence type="ECO:0000256" key="5">
    <source>
        <dbReference type="SAM" id="MobiDB-lite"/>
    </source>
</evidence>
<evidence type="ECO:0000256" key="6">
    <source>
        <dbReference type="SAM" id="Phobius"/>
    </source>
</evidence>
<evidence type="ECO:0000259" key="7">
    <source>
        <dbReference type="Pfam" id="PF04116"/>
    </source>
</evidence>
<feature type="compositionally biased region" description="Low complexity" evidence="5">
    <location>
        <begin position="321"/>
        <end position="333"/>
    </location>
</feature>
<keyword evidence="9" id="KW-1185">Reference proteome</keyword>
<comment type="subcellular location">
    <subcellularLocation>
        <location evidence="1">Membrane</location>
    </subcellularLocation>
</comment>
<feature type="transmembrane region" description="Helical" evidence="6">
    <location>
        <begin position="6"/>
        <end position="23"/>
    </location>
</feature>
<dbReference type="InterPro" id="IPR006694">
    <property type="entry name" value="Fatty_acid_hydroxylase"/>
</dbReference>
<feature type="transmembrane region" description="Helical" evidence="6">
    <location>
        <begin position="223"/>
        <end position="246"/>
    </location>
</feature>
<feature type="transmembrane region" description="Helical" evidence="6">
    <location>
        <begin position="30"/>
        <end position="49"/>
    </location>
</feature>
<feature type="domain" description="Fatty acid hydroxylase" evidence="7">
    <location>
        <begin position="162"/>
        <end position="295"/>
    </location>
</feature>
<dbReference type="AlphaFoldDB" id="A0A9W8WRS0"/>
<accession>A0A9W8WRS0</accession>
<feature type="transmembrane region" description="Helical" evidence="6">
    <location>
        <begin position="61"/>
        <end position="83"/>
    </location>
</feature>
<feature type="compositionally biased region" description="Basic residues" evidence="5">
    <location>
        <begin position="338"/>
        <end position="347"/>
    </location>
</feature>
<evidence type="ECO:0000256" key="2">
    <source>
        <dbReference type="ARBA" id="ARBA00022692"/>
    </source>
</evidence>
<dbReference type="InterPro" id="IPR050307">
    <property type="entry name" value="Sterol_Desaturase_Related"/>
</dbReference>
<evidence type="ECO:0000313" key="8">
    <source>
        <dbReference type="EMBL" id="KAJ4331198.1"/>
    </source>
</evidence>
<evidence type="ECO:0000256" key="4">
    <source>
        <dbReference type="ARBA" id="ARBA00023136"/>
    </source>
</evidence>
<sequence length="347" mass="38650">MSLSSLLNLIPLPIASLLAIPMLSSWSTSLNLIFLSLAWTTLAATYSPLQLELFGPFALRLALYIVPSLIFLIFDIGVPSLAVEFKSQGKWGIATNQRGGKKRLRRVVAWSIANVVICVVLQAAIEFVVTDVLRMKSLLLIKGSRWGLNHFPNPWAMVKHALIGVLARNVLQYYIHTNLLHSPTGGRLAEWHTNWHHSIQVPYSFVANYDHPVCHALHRWLPLYLPAVALRMHILTYLLLVAFFSLEETFVYSGYNVLPSTIMIRGMARRTDAHMLSEGDGNYGSVGILDWCHGTTLGKDVMEDLKAEMEKHDVEEKTGRAIDGAGDAASSLADKIKSKARKGRGRK</sequence>
<keyword evidence="4 6" id="KW-0472">Membrane</keyword>
<name>A0A9W8WRS0_9PLEO</name>
<dbReference type="Pfam" id="PF04116">
    <property type="entry name" value="FA_hydroxylase"/>
    <property type="match status" value="1"/>
</dbReference>
<dbReference type="GO" id="GO:0016491">
    <property type="term" value="F:oxidoreductase activity"/>
    <property type="evidence" value="ECO:0007669"/>
    <property type="project" value="InterPro"/>
</dbReference>
<feature type="transmembrane region" description="Helical" evidence="6">
    <location>
        <begin position="107"/>
        <end position="129"/>
    </location>
</feature>
<organism evidence="8 9">
    <name type="scientific">Didymella glomerata</name>
    <dbReference type="NCBI Taxonomy" id="749621"/>
    <lineage>
        <taxon>Eukaryota</taxon>
        <taxon>Fungi</taxon>
        <taxon>Dikarya</taxon>
        <taxon>Ascomycota</taxon>
        <taxon>Pezizomycotina</taxon>
        <taxon>Dothideomycetes</taxon>
        <taxon>Pleosporomycetidae</taxon>
        <taxon>Pleosporales</taxon>
        <taxon>Pleosporineae</taxon>
        <taxon>Didymellaceae</taxon>
        <taxon>Didymella</taxon>
    </lineage>
</organism>
<evidence type="ECO:0000256" key="1">
    <source>
        <dbReference type="ARBA" id="ARBA00004370"/>
    </source>
</evidence>
<dbReference type="Proteomes" id="UP001140562">
    <property type="component" value="Unassembled WGS sequence"/>
</dbReference>
<dbReference type="PANTHER" id="PTHR11863">
    <property type="entry name" value="STEROL DESATURASE"/>
    <property type="match status" value="1"/>
</dbReference>
<dbReference type="OrthoDB" id="408954at2759"/>
<evidence type="ECO:0000256" key="3">
    <source>
        <dbReference type="ARBA" id="ARBA00022989"/>
    </source>
</evidence>
<proteinExistence type="predicted"/>
<evidence type="ECO:0000313" key="9">
    <source>
        <dbReference type="Proteomes" id="UP001140562"/>
    </source>
</evidence>
<feature type="region of interest" description="Disordered" evidence="5">
    <location>
        <begin position="313"/>
        <end position="347"/>
    </location>
</feature>
<reference evidence="8" key="1">
    <citation type="submission" date="2022-10" db="EMBL/GenBank/DDBJ databases">
        <title>Tapping the CABI collections for fungal endophytes: first genome assemblies for Collariella, Neodidymelliopsis, Ascochyta clinopodiicola, Didymella pomorum, Didymosphaeria variabile, Neocosmospora piperis and Neocucurbitaria cava.</title>
        <authorList>
            <person name="Hill R."/>
        </authorList>
    </citation>
    <scope>NUCLEOTIDE SEQUENCE</scope>
    <source>
        <strain evidence="8">IMI 360193</strain>
    </source>
</reference>
<dbReference type="GO" id="GO:0005506">
    <property type="term" value="F:iron ion binding"/>
    <property type="evidence" value="ECO:0007669"/>
    <property type="project" value="InterPro"/>
</dbReference>
<dbReference type="GO" id="GO:0016020">
    <property type="term" value="C:membrane"/>
    <property type="evidence" value="ECO:0007669"/>
    <property type="project" value="UniProtKB-SubCell"/>
</dbReference>
<dbReference type="GO" id="GO:0008610">
    <property type="term" value="P:lipid biosynthetic process"/>
    <property type="evidence" value="ECO:0007669"/>
    <property type="project" value="InterPro"/>
</dbReference>